<dbReference type="SUPFAM" id="SSF52096">
    <property type="entry name" value="ClpP/crotonase"/>
    <property type="match status" value="1"/>
</dbReference>
<evidence type="ECO:0000256" key="2">
    <source>
        <dbReference type="ARBA" id="ARBA00023157"/>
    </source>
</evidence>
<protein>
    <recommendedName>
        <fullName evidence="5">Apple domain-containing protein</fullName>
    </recommendedName>
</protein>
<keyword evidence="2" id="KW-1015">Disulfide bond</keyword>
<dbReference type="RefSeq" id="WP_305963735.1">
    <property type="nucleotide sequence ID" value="NZ_JAVAMQ010000010.1"/>
</dbReference>
<proteinExistence type="predicted"/>
<sequence length="425" mass="45529">MLDRLAFAAALFFGAIIGPQGSAAMQISSSYREATQFMPASLTVKLSGEIVHGDAAALKAELLRYEGRPINDISFEFDSPGGALMEGIRIGQVIAARPESTSSRIAGDSSPICASACVYAYLGADFRFIENGARLGVHQFYTENELTGSDALAMGQELTSIILTYLQSRGVDSDFLADIVSARGDSMVLVDHQRLADLGVVSQGVRGQSVEYVNYEGEISLRVEQDAFVGQNKIIIGCGDEGPYGITFLQEPPMPFAGPFMVHAGGYDHTIHEFGYIQHGNGETIAGFQITPQVAAEIAGASAIGGKVFNMDKSISYGFAGEVVDPKIRDMVDGCMRRFFRTAPPPPPPTPAPMPRMTRQNGLDLRGADLLANGIRGISLDECERQCLAASKCAAVSYVIDMQWCWPKGYGGRPIQSSGVISSVR</sequence>
<organism evidence="3 4">
    <name type="scientific">Paracoccus spongiarum</name>
    <dbReference type="NCBI Taxonomy" id="3064387"/>
    <lineage>
        <taxon>Bacteria</taxon>
        <taxon>Pseudomonadati</taxon>
        <taxon>Pseudomonadota</taxon>
        <taxon>Alphaproteobacteria</taxon>
        <taxon>Rhodobacterales</taxon>
        <taxon>Paracoccaceae</taxon>
        <taxon>Paracoccus</taxon>
    </lineage>
</organism>
<keyword evidence="1" id="KW-0677">Repeat</keyword>
<dbReference type="Gene3D" id="3.90.226.10">
    <property type="entry name" value="2-enoyl-CoA Hydratase, Chain A, domain 1"/>
    <property type="match status" value="1"/>
</dbReference>
<evidence type="ECO:0008006" key="5">
    <source>
        <dbReference type="Google" id="ProtNLM"/>
    </source>
</evidence>
<dbReference type="InterPro" id="IPR000177">
    <property type="entry name" value="Apple"/>
</dbReference>
<dbReference type="EMBL" id="JAVAMQ010000010">
    <property type="protein sequence ID" value="MDP5307892.1"/>
    <property type="molecule type" value="Genomic_DNA"/>
</dbReference>
<reference evidence="3 4" key="1">
    <citation type="submission" date="2023-08" db="EMBL/GenBank/DDBJ databases">
        <authorList>
            <person name="Park J.-S."/>
        </authorList>
    </citation>
    <scope>NUCLEOTIDE SEQUENCE [LARGE SCALE GENOMIC DNA]</scope>
    <source>
        <strain evidence="3 4">2205BS29-5</strain>
    </source>
</reference>
<dbReference type="Gene3D" id="3.50.4.10">
    <property type="entry name" value="Hepatocyte Growth Factor"/>
    <property type="match status" value="1"/>
</dbReference>
<evidence type="ECO:0000313" key="3">
    <source>
        <dbReference type="EMBL" id="MDP5307892.1"/>
    </source>
</evidence>
<name>A0ABT9JFM6_9RHOB</name>
<comment type="caution">
    <text evidence="3">The sequence shown here is derived from an EMBL/GenBank/DDBJ whole genome shotgun (WGS) entry which is preliminary data.</text>
</comment>
<evidence type="ECO:0000313" key="4">
    <source>
        <dbReference type="Proteomes" id="UP001224997"/>
    </source>
</evidence>
<evidence type="ECO:0000256" key="1">
    <source>
        <dbReference type="ARBA" id="ARBA00022737"/>
    </source>
</evidence>
<dbReference type="Proteomes" id="UP001224997">
    <property type="component" value="Unassembled WGS sequence"/>
</dbReference>
<dbReference type="CDD" id="cd01100">
    <property type="entry name" value="APPLE_Factor_XI_like"/>
    <property type="match status" value="1"/>
</dbReference>
<dbReference type="InterPro" id="IPR029045">
    <property type="entry name" value="ClpP/crotonase-like_dom_sf"/>
</dbReference>
<keyword evidence="4" id="KW-1185">Reference proteome</keyword>
<gene>
    <name evidence="3" type="ORF">Q5Y72_12420</name>
</gene>
<accession>A0ABT9JFM6</accession>